<keyword evidence="2" id="KW-1185">Reference proteome</keyword>
<sequence length="102" mass="11519">MDCQKDALRVANLICIIRKTRRRLIDAVALIGPAADVLFQTFLKDRSVKEPPEANYINSSLQSFRIATGLTETRGPLKSVNVPRRALIRIQCERTDSHTLDK</sequence>
<dbReference type="EMBL" id="AZBU02000010">
    <property type="protein sequence ID" value="TKR62937.1"/>
    <property type="molecule type" value="Genomic_DNA"/>
</dbReference>
<comment type="caution">
    <text evidence="1">The sequence shown here is derived from an EMBL/GenBank/DDBJ whole genome shotgun (WGS) entry which is preliminary data.</text>
</comment>
<reference evidence="1 2" key="1">
    <citation type="journal article" date="2015" name="Genome Biol.">
        <title>Comparative genomics of Steinernema reveals deeply conserved gene regulatory networks.</title>
        <authorList>
            <person name="Dillman A.R."/>
            <person name="Macchietto M."/>
            <person name="Porter C.F."/>
            <person name="Rogers A."/>
            <person name="Williams B."/>
            <person name="Antoshechkin I."/>
            <person name="Lee M.M."/>
            <person name="Goodwin Z."/>
            <person name="Lu X."/>
            <person name="Lewis E.E."/>
            <person name="Goodrich-Blair H."/>
            <person name="Stock S.P."/>
            <person name="Adams B.J."/>
            <person name="Sternberg P.W."/>
            <person name="Mortazavi A."/>
        </authorList>
    </citation>
    <scope>NUCLEOTIDE SEQUENCE [LARGE SCALE GENOMIC DNA]</scope>
    <source>
        <strain evidence="1 2">ALL</strain>
    </source>
</reference>
<protein>
    <submittedName>
        <fullName evidence="1">Uncharacterized protein</fullName>
    </submittedName>
</protein>
<evidence type="ECO:0000313" key="1">
    <source>
        <dbReference type="EMBL" id="TKR62937.1"/>
    </source>
</evidence>
<name>A0A4U5M2L0_STECR</name>
<accession>A0A4U5M2L0</accession>
<dbReference type="Proteomes" id="UP000298663">
    <property type="component" value="Unassembled WGS sequence"/>
</dbReference>
<gene>
    <name evidence="1" type="ORF">L596_026834</name>
</gene>
<dbReference type="AlphaFoldDB" id="A0A4U5M2L0"/>
<proteinExistence type="predicted"/>
<evidence type="ECO:0000313" key="2">
    <source>
        <dbReference type="Proteomes" id="UP000298663"/>
    </source>
</evidence>
<organism evidence="1 2">
    <name type="scientific">Steinernema carpocapsae</name>
    <name type="common">Entomopathogenic nematode</name>
    <dbReference type="NCBI Taxonomy" id="34508"/>
    <lineage>
        <taxon>Eukaryota</taxon>
        <taxon>Metazoa</taxon>
        <taxon>Ecdysozoa</taxon>
        <taxon>Nematoda</taxon>
        <taxon>Chromadorea</taxon>
        <taxon>Rhabditida</taxon>
        <taxon>Tylenchina</taxon>
        <taxon>Panagrolaimomorpha</taxon>
        <taxon>Strongyloidoidea</taxon>
        <taxon>Steinernematidae</taxon>
        <taxon>Steinernema</taxon>
    </lineage>
</organism>
<reference evidence="1 2" key="2">
    <citation type="journal article" date="2019" name="G3 (Bethesda)">
        <title>Hybrid Assembly of the Genome of the Entomopathogenic Nematode Steinernema carpocapsae Identifies the X-Chromosome.</title>
        <authorList>
            <person name="Serra L."/>
            <person name="Macchietto M."/>
            <person name="Macias-Munoz A."/>
            <person name="McGill C.J."/>
            <person name="Rodriguez I.M."/>
            <person name="Rodriguez B."/>
            <person name="Murad R."/>
            <person name="Mortazavi A."/>
        </authorList>
    </citation>
    <scope>NUCLEOTIDE SEQUENCE [LARGE SCALE GENOMIC DNA]</scope>
    <source>
        <strain evidence="1 2">ALL</strain>
    </source>
</reference>